<comment type="caution">
    <text evidence="1">The sequence shown here is derived from an EMBL/GenBank/DDBJ whole genome shotgun (WGS) entry which is preliminary data.</text>
</comment>
<gene>
    <name evidence="1" type="ORF">EZS27_030954</name>
</gene>
<name>A0A5J4QDP9_9ZZZZ</name>
<dbReference type="EMBL" id="SNRY01003987">
    <property type="protein sequence ID" value="KAA6319114.1"/>
    <property type="molecule type" value="Genomic_DNA"/>
</dbReference>
<evidence type="ECO:0000313" key="1">
    <source>
        <dbReference type="EMBL" id="KAA6319114.1"/>
    </source>
</evidence>
<protein>
    <submittedName>
        <fullName evidence="1">Uncharacterized protein</fullName>
    </submittedName>
</protein>
<accession>A0A5J4QDP9</accession>
<dbReference type="AlphaFoldDB" id="A0A5J4QDP9"/>
<organism evidence="1">
    <name type="scientific">termite gut metagenome</name>
    <dbReference type="NCBI Taxonomy" id="433724"/>
    <lineage>
        <taxon>unclassified sequences</taxon>
        <taxon>metagenomes</taxon>
        <taxon>organismal metagenomes</taxon>
    </lineage>
</organism>
<proteinExistence type="predicted"/>
<reference evidence="1" key="1">
    <citation type="submission" date="2019-03" db="EMBL/GenBank/DDBJ databases">
        <title>Single cell metagenomics reveals metabolic interactions within the superorganism composed of flagellate Streblomastix strix and complex community of Bacteroidetes bacteria on its surface.</title>
        <authorList>
            <person name="Treitli S.C."/>
            <person name="Kolisko M."/>
            <person name="Husnik F."/>
            <person name="Keeling P."/>
            <person name="Hampl V."/>
        </authorList>
    </citation>
    <scope>NUCLEOTIDE SEQUENCE</scope>
    <source>
        <strain evidence="1">STM</strain>
    </source>
</reference>
<sequence>MTPLDKDLQKNKNTLEDFYNISKRVREYLPNVLSGSVDKNGYTIFVSEVANSKKYLRPINKTLYIQDDASFEQSYQMFLQTVFKIKSRNLNFGEDEKNNVNSFLYTIQQSIGAGLDLLVDPNSARKHVGNRFEELIRVIFTDIGISNKRIVLRIPYDTDEGEKIYKCENDLVLSPFEKVVSTPEQLDEKEIVISVKTTSKDRMGKMFIDKILLEKFVKHPQKVIGIFNNDVQRKKNNDISFTLVSGLFMVYTKFLTEIEGVYYLDPPPTAKKEPYRKYMKPFSELITIDIFRLFVS</sequence>